<sequence>MNFAVHPLTPERWADLEALFLARGCAMARSCWCMYYRESSRIAVPARLTAAEYRRQRLQALAADDPPPGLIGYRDGVPVGWVSLGPREAFPRLRRSPVAKAVDDLPVWSIVCFVVPPAYRNQGVATGLLQGAIAFARERGAVALEAYPVDKPVRSADASMWFGAMSMYAKAGFVEVARRRPERPVVRLGLGSA</sequence>
<dbReference type="Pfam" id="PF00583">
    <property type="entry name" value="Acetyltransf_1"/>
    <property type="match status" value="1"/>
</dbReference>
<keyword evidence="2" id="KW-0808">Transferase</keyword>
<dbReference type="Proteomes" id="UP000287233">
    <property type="component" value="Chromosome"/>
</dbReference>
<dbReference type="InterPro" id="IPR016181">
    <property type="entry name" value="Acyl_CoA_acyltransferase"/>
</dbReference>
<evidence type="ECO:0000259" key="1">
    <source>
        <dbReference type="PROSITE" id="PS51186"/>
    </source>
</evidence>
<dbReference type="GO" id="GO:0016747">
    <property type="term" value="F:acyltransferase activity, transferring groups other than amino-acyl groups"/>
    <property type="evidence" value="ECO:0007669"/>
    <property type="project" value="InterPro"/>
</dbReference>
<reference evidence="3" key="1">
    <citation type="submission" date="2018-12" db="EMBL/GenBank/DDBJ databases">
        <title>Complete genome sequence of an uncultured bacterium of the candidate phylum Bipolaricaulota.</title>
        <authorList>
            <person name="Kadnikov V.V."/>
            <person name="Mardanov A.V."/>
            <person name="Beletsky A.V."/>
            <person name="Frank Y.A."/>
            <person name="Karnachuk O.V."/>
            <person name="Ravin N.V."/>
        </authorList>
    </citation>
    <scope>NUCLEOTIDE SEQUENCE [LARGE SCALE GENOMIC DNA]</scope>
</reference>
<dbReference type="InterPro" id="IPR000182">
    <property type="entry name" value="GNAT_dom"/>
</dbReference>
<evidence type="ECO:0000313" key="3">
    <source>
        <dbReference type="Proteomes" id="UP000287233"/>
    </source>
</evidence>
<dbReference type="KEGG" id="bih:BIP78_0308"/>
<dbReference type="CDD" id="cd04301">
    <property type="entry name" value="NAT_SF"/>
    <property type="match status" value="1"/>
</dbReference>
<protein>
    <submittedName>
        <fullName evidence="2">Acetyltransferase, GNAT family</fullName>
    </submittedName>
</protein>
<gene>
    <name evidence="2" type="ORF">BIP78_0308</name>
</gene>
<evidence type="ECO:0000313" key="2">
    <source>
        <dbReference type="EMBL" id="QAA76074.1"/>
    </source>
</evidence>
<dbReference type="EMBL" id="CP034928">
    <property type="protein sequence ID" value="QAA76074.1"/>
    <property type="molecule type" value="Genomic_DNA"/>
</dbReference>
<accession>A0A410FSW2</accession>
<dbReference type="AlphaFoldDB" id="A0A410FSW2"/>
<name>A0A410FSW2_BIPS1</name>
<proteinExistence type="predicted"/>
<dbReference type="PROSITE" id="PS51186">
    <property type="entry name" value="GNAT"/>
    <property type="match status" value="1"/>
</dbReference>
<organism evidence="2 3">
    <name type="scientific">Bipolaricaulis sibiricus</name>
    <dbReference type="NCBI Taxonomy" id="2501609"/>
    <lineage>
        <taxon>Bacteria</taxon>
        <taxon>Candidatus Bipolaricaulota</taxon>
        <taxon>Candidatus Bipolaricaulia</taxon>
        <taxon>Candidatus Bipolaricaulales</taxon>
        <taxon>Candidatus Bipolaricaulaceae</taxon>
        <taxon>Candidatus Bipolaricaulis</taxon>
    </lineage>
</organism>
<dbReference type="SUPFAM" id="SSF55729">
    <property type="entry name" value="Acyl-CoA N-acyltransferases (Nat)"/>
    <property type="match status" value="1"/>
</dbReference>
<dbReference type="Gene3D" id="3.40.630.30">
    <property type="match status" value="1"/>
</dbReference>
<feature type="domain" description="N-acetyltransferase" evidence="1">
    <location>
        <begin position="3"/>
        <end position="193"/>
    </location>
</feature>